<dbReference type="Pfam" id="PF02469">
    <property type="entry name" value="Fasciclin"/>
    <property type="match status" value="2"/>
</dbReference>
<evidence type="ECO:0000313" key="3">
    <source>
        <dbReference type="EMBL" id="AOM77240.1"/>
    </source>
</evidence>
<feature type="domain" description="FAS1" evidence="2">
    <location>
        <begin position="198"/>
        <end position="403"/>
    </location>
</feature>
<dbReference type="EMBL" id="CP017141">
    <property type="protein sequence ID" value="AOM77240.1"/>
    <property type="molecule type" value="Genomic_DNA"/>
</dbReference>
<sequence>MKLHLLVISMMVLLLSSCSKKEFMPAPEGENIPYHETKKTIQENLESSAYTCFYTAWRKSNMDKILKTLNPKIAVTVFVPDNKAFEALGYNIATINRTPAAVLDSLLLFHTAKNQVLPETLDPQSANYLFMSLLENKNYIERYGMMNGEFRYYLYRHYFNIENNKVLVNGKVSGNAADIMIGTNGTLIPIDKVLNRPVKDIRQTLQEDGRFGLYLSILEHDDQFYTEISGFPGNQLDRFFNKEPYVSFSSVFAPTDEAFHKAGIHSLADVQKLNSRSVPYILEDYFTVSNYLPVDSILNNHFWQYNGIYVQNMDLSYNSRYISPEPNPICFFSNDLKNEILGSYVTLYNSERSRVIHLNNLDFIRNGTTLKVRVKGSDAEPATVIASDIQTFNGTIHVVDRLLLPKGFKI</sequence>
<dbReference type="PANTHER" id="PTHR10900:SF77">
    <property type="entry name" value="FI19380P1"/>
    <property type="match status" value="1"/>
</dbReference>
<evidence type="ECO:0000256" key="1">
    <source>
        <dbReference type="SAM" id="SignalP"/>
    </source>
</evidence>
<proteinExistence type="predicted"/>
<keyword evidence="1" id="KW-0732">Signal</keyword>
<dbReference type="PROSITE" id="PS51257">
    <property type="entry name" value="PROKAR_LIPOPROTEIN"/>
    <property type="match status" value="1"/>
</dbReference>
<accession>A0A1D7QF06</accession>
<evidence type="ECO:0000313" key="4">
    <source>
        <dbReference type="Proteomes" id="UP000094313"/>
    </source>
</evidence>
<dbReference type="RefSeq" id="WP_069378931.1">
    <property type="nucleotide sequence ID" value="NZ_CP017141.1"/>
</dbReference>
<reference evidence="3 4" key="1">
    <citation type="submission" date="2016-08" db="EMBL/GenBank/DDBJ databases">
        <authorList>
            <person name="Seilhamer J.J."/>
        </authorList>
    </citation>
    <scope>NUCLEOTIDE SEQUENCE [LARGE SCALE GENOMIC DNA]</scope>
    <source>
        <strain evidence="3 4">DX4</strain>
    </source>
</reference>
<dbReference type="Gene3D" id="2.30.180.10">
    <property type="entry name" value="FAS1 domain"/>
    <property type="match status" value="2"/>
</dbReference>
<dbReference type="OrthoDB" id="1144324at2"/>
<dbReference type="Proteomes" id="UP000094313">
    <property type="component" value="Chromosome"/>
</dbReference>
<feature type="signal peptide" evidence="1">
    <location>
        <begin position="1"/>
        <end position="21"/>
    </location>
</feature>
<dbReference type="PANTHER" id="PTHR10900">
    <property type="entry name" value="PERIOSTIN-RELATED"/>
    <property type="match status" value="1"/>
</dbReference>
<dbReference type="SUPFAM" id="SSF82153">
    <property type="entry name" value="FAS1 domain"/>
    <property type="match status" value="2"/>
</dbReference>
<dbReference type="InterPro" id="IPR000782">
    <property type="entry name" value="FAS1_domain"/>
</dbReference>
<protein>
    <recommendedName>
        <fullName evidence="2">FAS1 domain-containing protein</fullName>
    </recommendedName>
</protein>
<dbReference type="PROSITE" id="PS50213">
    <property type="entry name" value="FAS1"/>
    <property type="match status" value="2"/>
</dbReference>
<dbReference type="SMART" id="SM00554">
    <property type="entry name" value="FAS1"/>
    <property type="match status" value="2"/>
</dbReference>
<organism evidence="3 4">
    <name type="scientific">Pedobacter steynii</name>
    <dbReference type="NCBI Taxonomy" id="430522"/>
    <lineage>
        <taxon>Bacteria</taxon>
        <taxon>Pseudomonadati</taxon>
        <taxon>Bacteroidota</taxon>
        <taxon>Sphingobacteriia</taxon>
        <taxon>Sphingobacteriales</taxon>
        <taxon>Sphingobacteriaceae</taxon>
        <taxon>Pedobacter</taxon>
    </lineage>
</organism>
<feature type="chain" id="PRO_5009098482" description="FAS1 domain-containing protein" evidence="1">
    <location>
        <begin position="22"/>
        <end position="410"/>
    </location>
</feature>
<keyword evidence="4" id="KW-1185">Reference proteome</keyword>
<evidence type="ECO:0000259" key="2">
    <source>
        <dbReference type="PROSITE" id="PS50213"/>
    </source>
</evidence>
<dbReference type="InterPro" id="IPR050904">
    <property type="entry name" value="Adhesion/Biosynth-related"/>
</dbReference>
<dbReference type="AlphaFoldDB" id="A0A1D7QF06"/>
<name>A0A1D7QF06_9SPHI</name>
<dbReference type="KEGG" id="psty:BFS30_08745"/>
<dbReference type="InterPro" id="IPR036378">
    <property type="entry name" value="FAS1_dom_sf"/>
</dbReference>
<gene>
    <name evidence="3" type="ORF">BFS30_08745</name>
</gene>
<feature type="domain" description="FAS1" evidence="2">
    <location>
        <begin position="37"/>
        <end position="194"/>
    </location>
</feature>